<keyword evidence="3" id="KW-1185">Reference proteome</keyword>
<feature type="signal peptide" evidence="1">
    <location>
        <begin position="1"/>
        <end position="27"/>
    </location>
</feature>
<accession>A0A8K0WU43</accession>
<reference evidence="2" key="1">
    <citation type="journal article" date="2021" name="Nat. Commun.">
        <title>Genetic determinants of endophytism in the Arabidopsis root mycobiome.</title>
        <authorList>
            <person name="Mesny F."/>
            <person name="Miyauchi S."/>
            <person name="Thiergart T."/>
            <person name="Pickel B."/>
            <person name="Atanasova L."/>
            <person name="Karlsson M."/>
            <person name="Huettel B."/>
            <person name="Barry K.W."/>
            <person name="Haridas S."/>
            <person name="Chen C."/>
            <person name="Bauer D."/>
            <person name="Andreopoulos W."/>
            <person name="Pangilinan J."/>
            <person name="LaButti K."/>
            <person name="Riley R."/>
            <person name="Lipzen A."/>
            <person name="Clum A."/>
            <person name="Drula E."/>
            <person name="Henrissat B."/>
            <person name="Kohler A."/>
            <person name="Grigoriev I.V."/>
            <person name="Martin F.M."/>
            <person name="Hacquard S."/>
        </authorList>
    </citation>
    <scope>NUCLEOTIDE SEQUENCE</scope>
    <source>
        <strain evidence="2">MPI-CAGE-CH-0235</strain>
    </source>
</reference>
<comment type="caution">
    <text evidence="2">The sequence shown here is derived from an EMBL/GenBank/DDBJ whole genome shotgun (WGS) entry which is preliminary data.</text>
</comment>
<protein>
    <recommendedName>
        <fullName evidence="4">Secreted protein</fullName>
    </recommendedName>
</protein>
<proteinExistence type="predicted"/>
<dbReference type="Proteomes" id="UP000813444">
    <property type="component" value="Unassembled WGS sequence"/>
</dbReference>
<dbReference type="AlphaFoldDB" id="A0A8K0WU43"/>
<organism evidence="2 3">
    <name type="scientific">Stachybotrys elegans</name>
    <dbReference type="NCBI Taxonomy" id="80388"/>
    <lineage>
        <taxon>Eukaryota</taxon>
        <taxon>Fungi</taxon>
        <taxon>Dikarya</taxon>
        <taxon>Ascomycota</taxon>
        <taxon>Pezizomycotina</taxon>
        <taxon>Sordariomycetes</taxon>
        <taxon>Hypocreomycetidae</taxon>
        <taxon>Hypocreales</taxon>
        <taxon>Stachybotryaceae</taxon>
        <taxon>Stachybotrys</taxon>
    </lineage>
</organism>
<feature type="chain" id="PRO_5035457371" description="Secreted protein" evidence="1">
    <location>
        <begin position="28"/>
        <end position="116"/>
    </location>
</feature>
<evidence type="ECO:0008006" key="4">
    <source>
        <dbReference type="Google" id="ProtNLM"/>
    </source>
</evidence>
<dbReference type="EMBL" id="JAGPNK010000005">
    <property type="protein sequence ID" value="KAH7321248.1"/>
    <property type="molecule type" value="Genomic_DNA"/>
</dbReference>
<sequence length="116" mass="13156">MLPHMCIYIFPTQFFLSLFSLLLQAPSSPTLRLYAYIRRGRGRSALALRRGRFSSFPLFFLGGEGKQKNLHSCRLFATSSPKNLYAYEKFGVIFNLPQPSPRGDSRRCEGSPGFCP</sequence>
<name>A0A8K0WU43_9HYPO</name>
<keyword evidence="1" id="KW-0732">Signal</keyword>
<gene>
    <name evidence="2" type="ORF">B0I35DRAFT_428875</name>
</gene>
<evidence type="ECO:0000313" key="2">
    <source>
        <dbReference type="EMBL" id="KAH7321248.1"/>
    </source>
</evidence>
<evidence type="ECO:0000256" key="1">
    <source>
        <dbReference type="SAM" id="SignalP"/>
    </source>
</evidence>
<evidence type="ECO:0000313" key="3">
    <source>
        <dbReference type="Proteomes" id="UP000813444"/>
    </source>
</evidence>